<dbReference type="GO" id="GO:0005829">
    <property type="term" value="C:cytosol"/>
    <property type="evidence" value="ECO:0007669"/>
    <property type="project" value="TreeGrafter"/>
</dbReference>
<feature type="binding site" evidence="3">
    <location>
        <position position="242"/>
    </location>
    <ligand>
        <name>Mg(2+)</name>
        <dbReference type="ChEBI" id="CHEBI:18420"/>
        <label>2</label>
    </ligand>
</feature>
<organism evidence="6 7">
    <name type="scientific">Syntrophus gentianae</name>
    <dbReference type="NCBI Taxonomy" id="43775"/>
    <lineage>
        <taxon>Bacteria</taxon>
        <taxon>Pseudomonadati</taxon>
        <taxon>Thermodesulfobacteriota</taxon>
        <taxon>Syntrophia</taxon>
        <taxon>Syntrophales</taxon>
        <taxon>Syntrophaceae</taxon>
        <taxon>Syntrophus</taxon>
    </lineage>
</organism>
<comment type="caution">
    <text evidence="3">Lacks conserved residue(s) required for the propagation of feature annotation.</text>
</comment>
<keyword evidence="3" id="KW-0028">Amino-acid biosynthesis</keyword>
<dbReference type="GO" id="GO:0000162">
    <property type="term" value="P:L-tryptophan biosynthetic process"/>
    <property type="evidence" value="ECO:0007669"/>
    <property type="project" value="UniProtKB-UniRule"/>
</dbReference>
<evidence type="ECO:0000256" key="1">
    <source>
        <dbReference type="ARBA" id="ARBA00022676"/>
    </source>
</evidence>
<proteinExistence type="inferred from homology"/>
<dbReference type="NCBIfam" id="TIGR01245">
    <property type="entry name" value="trpD"/>
    <property type="match status" value="1"/>
</dbReference>
<comment type="subunit">
    <text evidence="3">Homodimer.</text>
</comment>
<keyword evidence="3" id="KW-0822">Tryptophan biosynthesis</keyword>
<feature type="binding site" evidence="3">
    <location>
        <position position="91"/>
    </location>
    <ligand>
        <name>anthranilate</name>
        <dbReference type="ChEBI" id="CHEBI:16567"/>
        <label>1</label>
    </ligand>
</feature>
<dbReference type="Proteomes" id="UP000198744">
    <property type="component" value="Unassembled WGS sequence"/>
</dbReference>
<dbReference type="UniPathway" id="UPA00035">
    <property type="reaction ID" value="UER00041"/>
</dbReference>
<dbReference type="SUPFAM" id="SSF47648">
    <property type="entry name" value="Nucleoside phosphorylase/phosphoribosyltransferase N-terminal domain"/>
    <property type="match status" value="1"/>
</dbReference>
<dbReference type="RefSeq" id="WP_093882455.1">
    <property type="nucleotide sequence ID" value="NZ_FOBS01000004.1"/>
</dbReference>
<feature type="binding site" evidence="3">
    <location>
        <position position="91"/>
    </location>
    <ligand>
        <name>5-phospho-alpha-D-ribose 1-diphosphate</name>
        <dbReference type="ChEBI" id="CHEBI:58017"/>
    </ligand>
</feature>
<name>A0A1H7VP46_9BACT</name>
<evidence type="ECO:0000313" key="6">
    <source>
        <dbReference type="EMBL" id="SEM11043.1"/>
    </source>
</evidence>
<dbReference type="GO" id="GO:0000287">
    <property type="term" value="F:magnesium ion binding"/>
    <property type="evidence" value="ECO:0007669"/>
    <property type="project" value="UniProtKB-UniRule"/>
</dbReference>
<dbReference type="InterPro" id="IPR000312">
    <property type="entry name" value="Glycosyl_Trfase_fam3"/>
</dbReference>
<feature type="domain" description="Glycosyl transferase family 3" evidence="4">
    <location>
        <begin position="85"/>
        <end position="343"/>
    </location>
</feature>
<comment type="similarity">
    <text evidence="3">Belongs to the anthranilate phosphoribosyltransferase family.</text>
</comment>
<dbReference type="PANTHER" id="PTHR43285:SF2">
    <property type="entry name" value="ANTHRANILATE PHOSPHORIBOSYLTRANSFERASE"/>
    <property type="match status" value="1"/>
</dbReference>
<evidence type="ECO:0000256" key="3">
    <source>
        <dbReference type="HAMAP-Rule" id="MF_00211"/>
    </source>
</evidence>
<dbReference type="InterPro" id="IPR005940">
    <property type="entry name" value="Anthranilate_Pribosyl_Tfrase"/>
</dbReference>
<feature type="binding site" evidence="3">
    <location>
        <position position="131"/>
    </location>
    <ligand>
        <name>5-phospho-alpha-D-ribose 1-diphosphate</name>
        <dbReference type="ChEBI" id="CHEBI:58017"/>
    </ligand>
</feature>
<dbReference type="SUPFAM" id="SSF52418">
    <property type="entry name" value="Nucleoside phosphorylase/phosphoribosyltransferase catalytic domain"/>
    <property type="match status" value="1"/>
</dbReference>
<sequence>MESKEDKWRNFGAIVVRLTRGENISREEARECWRQICEEEQSDLQQGAFIAALKAKGETAEEVAGTFEALYEYDTLKVSVETPEPLIDNAGTGADTLKTFNISSGAAIVGASLGLYVVRHAARAISSNCGAIDVIEALGVNVSSVPNAPRQSIEKAGIGAWNAFLPQVHPKTLARVMSQIRFGSTINIVGPLLNPTPPSYKVMGVPTRAMIDIEVQTLKALGFKRAFVMHGTDDESGKGMDEISTLGTTYAAELCENGSILEHTLTPERFGIARARFEDVASSRDVKRDALVLLRVLAGKDTGPRCDIVCLNAAPLLYIGGKAGSLEEGLAMARESVTSGKALAKLRDWVTWQNDKPADGLPILEAMLGQI</sequence>
<dbReference type="EC" id="2.4.2.18" evidence="3"/>
<feature type="domain" description="Glycosyl transferase family 3 N-terminal" evidence="5">
    <location>
        <begin position="16"/>
        <end position="72"/>
    </location>
</feature>
<dbReference type="AlphaFoldDB" id="A0A1H7VP46"/>
<comment type="pathway">
    <text evidence="3">Amino-acid biosynthesis; L-tryptophan biosynthesis; L-tryptophan from chorismate: step 2/5.</text>
</comment>
<keyword evidence="2 3" id="KW-0808">Transferase</keyword>
<dbReference type="OrthoDB" id="9806430at2"/>
<dbReference type="InterPro" id="IPR017459">
    <property type="entry name" value="Glycosyl_Trfase_fam3_N_dom"/>
</dbReference>
<feature type="binding site" evidence="3">
    <location>
        <begin position="101"/>
        <end position="104"/>
    </location>
    <ligand>
        <name>5-phospho-alpha-D-ribose 1-diphosphate</name>
        <dbReference type="ChEBI" id="CHEBI:58017"/>
    </ligand>
</feature>
<keyword evidence="1 3" id="KW-0328">Glycosyltransferase</keyword>
<evidence type="ECO:0000259" key="4">
    <source>
        <dbReference type="Pfam" id="PF00591"/>
    </source>
</evidence>
<evidence type="ECO:0000313" key="7">
    <source>
        <dbReference type="Proteomes" id="UP000198744"/>
    </source>
</evidence>
<dbReference type="Pfam" id="PF00591">
    <property type="entry name" value="Glycos_transf_3"/>
    <property type="match status" value="1"/>
</dbReference>
<keyword evidence="3" id="KW-0479">Metal-binding</keyword>
<gene>
    <name evidence="3" type="primary">trpD</name>
    <name evidence="6" type="ORF">SAMN04489760_104102</name>
</gene>
<dbReference type="PANTHER" id="PTHR43285">
    <property type="entry name" value="ANTHRANILATE PHOSPHORIBOSYLTRANSFERASE"/>
    <property type="match status" value="1"/>
</dbReference>
<comment type="cofactor">
    <cofactor evidence="3">
        <name>Mg(2+)</name>
        <dbReference type="ChEBI" id="CHEBI:18420"/>
    </cofactor>
    <text evidence="3">Binds 2 magnesium ions per monomer.</text>
</comment>
<reference evidence="6 7" key="1">
    <citation type="submission" date="2016-10" db="EMBL/GenBank/DDBJ databases">
        <authorList>
            <person name="de Groot N.N."/>
        </authorList>
    </citation>
    <scope>NUCLEOTIDE SEQUENCE [LARGE SCALE GENOMIC DNA]</scope>
    <source>
        <strain evidence="6 7">DSM 8423</strain>
    </source>
</reference>
<keyword evidence="3" id="KW-0460">Magnesium</keyword>
<dbReference type="Gene3D" id="1.20.970.10">
    <property type="entry name" value="Transferase, Pyrimidine Nucleoside Phosphorylase, Chain C"/>
    <property type="match status" value="1"/>
</dbReference>
<evidence type="ECO:0000259" key="5">
    <source>
        <dbReference type="Pfam" id="PF02885"/>
    </source>
</evidence>
<feature type="binding site" evidence="3">
    <location>
        <position position="242"/>
    </location>
    <ligand>
        <name>Mg(2+)</name>
        <dbReference type="ChEBI" id="CHEBI:18420"/>
        <label>1</label>
    </ligand>
</feature>
<feature type="binding site" evidence="3">
    <location>
        <position position="241"/>
    </location>
    <ligand>
        <name>Mg(2+)</name>
        <dbReference type="ChEBI" id="CHEBI:18420"/>
        <label>2</label>
    </ligand>
</feature>
<comment type="catalytic activity">
    <reaction evidence="3">
        <text>N-(5-phospho-beta-D-ribosyl)anthranilate + diphosphate = 5-phospho-alpha-D-ribose 1-diphosphate + anthranilate</text>
        <dbReference type="Rhea" id="RHEA:11768"/>
        <dbReference type="ChEBI" id="CHEBI:16567"/>
        <dbReference type="ChEBI" id="CHEBI:18277"/>
        <dbReference type="ChEBI" id="CHEBI:33019"/>
        <dbReference type="ChEBI" id="CHEBI:58017"/>
        <dbReference type="EC" id="2.4.2.18"/>
    </reaction>
</comment>
<dbReference type="InterPro" id="IPR036320">
    <property type="entry name" value="Glycosyl_Trfase_fam3_N_dom_sf"/>
</dbReference>
<evidence type="ECO:0000256" key="2">
    <source>
        <dbReference type="ARBA" id="ARBA00022679"/>
    </source>
</evidence>
<feature type="binding site" evidence="3">
    <location>
        <position position="103"/>
    </location>
    <ligand>
        <name>Mg(2+)</name>
        <dbReference type="ChEBI" id="CHEBI:18420"/>
        <label>1</label>
    </ligand>
</feature>
<dbReference type="HAMAP" id="MF_00211">
    <property type="entry name" value="TrpD"/>
    <property type="match status" value="1"/>
</dbReference>
<dbReference type="Gene3D" id="3.40.1030.10">
    <property type="entry name" value="Nucleoside phosphorylase/phosphoribosyltransferase catalytic domain"/>
    <property type="match status" value="1"/>
</dbReference>
<dbReference type="Pfam" id="PF02885">
    <property type="entry name" value="Glycos_trans_3N"/>
    <property type="match status" value="1"/>
</dbReference>
<accession>A0A1H7VP46</accession>
<protein>
    <recommendedName>
        <fullName evidence="3">Anthranilate phosphoribosyltransferase</fullName>
        <ecNumber evidence="3">2.4.2.18</ecNumber>
    </recommendedName>
</protein>
<dbReference type="GO" id="GO:0004048">
    <property type="term" value="F:anthranilate phosphoribosyltransferase activity"/>
    <property type="evidence" value="ECO:0007669"/>
    <property type="project" value="UniProtKB-UniRule"/>
</dbReference>
<keyword evidence="3" id="KW-0057">Aromatic amino acid biosynthesis</keyword>
<dbReference type="STRING" id="43775.SAMN04489760_104102"/>
<dbReference type="InterPro" id="IPR035902">
    <property type="entry name" value="Nuc_phospho_transferase"/>
</dbReference>
<feature type="binding site" evidence="3">
    <location>
        <position position="99"/>
    </location>
    <ligand>
        <name>5-phospho-alpha-D-ribose 1-diphosphate</name>
        <dbReference type="ChEBI" id="CHEBI:58017"/>
    </ligand>
</feature>
<dbReference type="EMBL" id="FOBS01000004">
    <property type="protein sequence ID" value="SEM11043.1"/>
    <property type="molecule type" value="Genomic_DNA"/>
</dbReference>
<comment type="function">
    <text evidence="3">Catalyzes the transfer of the phosphoribosyl group of 5-phosphorylribose-1-pyrophosphate (PRPP) to anthranilate to yield N-(5'-phosphoribosyl)-anthranilate (PRA).</text>
</comment>
<keyword evidence="7" id="KW-1185">Reference proteome</keyword>